<feature type="transmembrane region" description="Helical" evidence="19">
    <location>
        <begin position="12"/>
        <end position="37"/>
    </location>
</feature>
<keyword evidence="7" id="KW-0645">Protease</keyword>
<keyword evidence="14" id="KW-0511">Multifunctional enzyme</keyword>
<protein>
    <submittedName>
        <fullName evidence="22">Penicillin-binding protein 1A</fullName>
    </submittedName>
</protein>
<evidence type="ECO:0000256" key="7">
    <source>
        <dbReference type="ARBA" id="ARBA00022670"/>
    </source>
</evidence>
<evidence type="ECO:0000256" key="17">
    <source>
        <dbReference type="ARBA" id="ARBA00049902"/>
    </source>
</evidence>
<evidence type="ECO:0000256" key="18">
    <source>
        <dbReference type="SAM" id="MobiDB-lite"/>
    </source>
</evidence>
<keyword evidence="6" id="KW-0121">Carboxypeptidase</keyword>
<feature type="region of interest" description="Disordered" evidence="18">
    <location>
        <begin position="756"/>
        <end position="824"/>
    </location>
</feature>
<comment type="subcellular location">
    <subcellularLocation>
        <location evidence="1">Cell membrane</location>
    </subcellularLocation>
</comment>
<dbReference type="InterPro" id="IPR012338">
    <property type="entry name" value="Beta-lactam/transpept-like"/>
</dbReference>
<evidence type="ECO:0000256" key="2">
    <source>
        <dbReference type="ARBA" id="ARBA00004752"/>
    </source>
</evidence>
<dbReference type="Pfam" id="PF00912">
    <property type="entry name" value="Transgly"/>
    <property type="match status" value="1"/>
</dbReference>
<keyword evidence="10" id="KW-0378">Hydrolase</keyword>
<accession>A0ABW4IG80</accession>
<comment type="caution">
    <text evidence="22">The sequence shown here is derived from an EMBL/GenBank/DDBJ whole genome shotgun (WGS) entry which is preliminary data.</text>
</comment>
<comment type="catalytic activity">
    <reaction evidence="16">
        <text>Preferential cleavage: (Ac)2-L-Lys-D-Ala-|-D-Ala. Also transpeptidation of peptidyl-alanyl moieties that are N-acyl substituents of D-alanine.</text>
        <dbReference type="EC" id="3.4.16.4"/>
    </reaction>
</comment>
<dbReference type="Proteomes" id="UP001597118">
    <property type="component" value="Unassembled WGS sequence"/>
</dbReference>
<evidence type="ECO:0000256" key="5">
    <source>
        <dbReference type="ARBA" id="ARBA00022475"/>
    </source>
</evidence>
<feature type="domain" description="Glycosyl transferase family 51" evidence="21">
    <location>
        <begin position="60"/>
        <end position="245"/>
    </location>
</feature>
<dbReference type="Gene3D" id="1.10.3810.10">
    <property type="entry name" value="Biosynthetic peptidoglycan transglycosylase-like"/>
    <property type="match status" value="1"/>
</dbReference>
<evidence type="ECO:0000256" key="15">
    <source>
        <dbReference type="ARBA" id="ARBA00023316"/>
    </source>
</evidence>
<evidence type="ECO:0000313" key="23">
    <source>
        <dbReference type="Proteomes" id="UP001597118"/>
    </source>
</evidence>
<sequence>MFKEIHNRFLRYSAIVIYFIVLFFCALELNFLGLFGYSPTKKDIRTPSLSISSEVYTADGKLIGRYYKENRTPVTFNEIDKSIVNALIATEDVRFYKHSGVDFYSIASGIFSTISGDKRGGSTITQQLAKNLYRTRNNKSQGFVKHIPVARTLISKLKEWMTSYKLEANYSKDDILTMYLNTVPFGNNSYGINTAAKHYFDKSVNDINVEEAALLIGMLKATSTYNPIKNPKKALERRNVVLSQMNKYDFLGNDDYKKAIATPIHLKLGKDNDKNEGDSYLRSAVAKWLEKWCEDNDYDLYEDGLKIYTTIDSKLQGYAEEAVAEQMKILQKRFYNSWGKEIPWRDSEGKVIENFVTSNLQRLPWFAGLKKKYANQPDSLDAYLNKKKKMVVFDWDGDKEVEFSTIDSIEYYAKILNTGMMTLDPFSGKIKVWIGGDNHHYFKYDHVKQAKRQAGSTFKPFAYLAALESGMTPCDKFVDKPVKIEYTLNNKKEVWEPKNASWHFSYQEMSLRWAMARSVNSITAQITEQVGWDKVVEYAHKCGIESPLQSVPSVSLGSNDVSVFEMVRAYGTFLNEGKKVDPILVEKITDFDGNLIETFKAKQERVLSEEMAWLMLYMFRGGMEEPGGTSQALWAWDLFKNNNQIGGKTGTSSDYVDGWYMGITKDLVTGVWVGADDRTVHFRNSETGEGSRTALPIFAKFMEKVYKDPSTGITQGPFPKPKVEITKTYNCPSPRIVVDTATVDSLETDSLGNMLDLENAPESKENTNDNEHTSNNEIKKSVNKQNNEDPQNKALQGQEAKPLSRKEERQLKRQLRKQKNNNDQ</sequence>
<evidence type="ECO:0000259" key="20">
    <source>
        <dbReference type="Pfam" id="PF00905"/>
    </source>
</evidence>
<keyword evidence="11" id="KW-0133">Cell shape</keyword>
<evidence type="ECO:0000256" key="16">
    <source>
        <dbReference type="ARBA" id="ARBA00034000"/>
    </source>
</evidence>
<keyword evidence="12" id="KW-0573">Peptidoglycan synthesis</keyword>
<dbReference type="SUPFAM" id="SSF53955">
    <property type="entry name" value="Lysozyme-like"/>
    <property type="match status" value="1"/>
</dbReference>
<evidence type="ECO:0000313" key="22">
    <source>
        <dbReference type="EMBL" id="MFD1631765.1"/>
    </source>
</evidence>
<keyword evidence="23" id="KW-1185">Reference proteome</keyword>
<dbReference type="EMBL" id="JBHUDG010000050">
    <property type="protein sequence ID" value="MFD1631765.1"/>
    <property type="molecule type" value="Genomic_DNA"/>
</dbReference>
<evidence type="ECO:0000256" key="4">
    <source>
        <dbReference type="ARBA" id="ARBA00007739"/>
    </source>
</evidence>
<comment type="similarity">
    <text evidence="4">In the N-terminal section; belongs to the glycosyltransferase 51 family.</text>
</comment>
<keyword evidence="9" id="KW-0808">Transferase</keyword>
<dbReference type="InterPro" id="IPR023346">
    <property type="entry name" value="Lysozyme-like_dom_sf"/>
</dbReference>
<gene>
    <name evidence="22" type="ORF">ACFSAH_17965</name>
</gene>
<evidence type="ECO:0000259" key="21">
    <source>
        <dbReference type="Pfam" id="PF00912"/>
    </source>
</evidence>
<dbReference type="InterPro" id="IPR001264">
    <property type="entry name" value="Glyco_trans_51"/>
</dbReference>
<keyword evidence="15" id="KW-0961">Cell wall biogenesis/degradation</keyword>
<dbReference type="PANTHER" id="PTHR32282:SF11">
    <property type="entry name" value="PENICILLIN-BINDING PROTEIN 1B"/>
    <property type="match status" value="1"/>
</dbReference>
<dbReference type="Pfam" id="PF00905">
    <property type="entry name" value="Transpeptidase"/>
    <property type="match status" value="1"/>
</dbReference>
<comment type="catalytic activity">
    <reaction evidence="17">
        <text>[GlcNAc-(1-&gt;4)-Mur2Ac(oyl-L-Ala-gamma-D-Glu-L-Lys-D-Ala-D-Ala)](n)-di-trans,octa-cis-undecaprenyl diphosphate + beta-D-GlcNAc-(1-&gt;4)-Mur2Ac(oyl-L-Ala-gamma-D-Glu-L-Lys-D-Ala-D-Ala)-di-trans,octa-cis-undecaprenyl diphosphate = [GlcNAc-(1-&gt;4)-Mur2Ac(oyl-L-Ala-gamma-D-Glu-L-Lys-D-Ala-D-Ala)](n+1)-di-trans,octa-cis-undecaprenyl diphosphate + di-trans,octa-cis-undecaprenyl diphosphate + H(+)</text>
        <dbReference type="Rhea" id="RHEA:23708"/>
        <dbReference type="Rhea" id="RHEA-COMP:9602"/>
        <dbReference type="Rhea" id="RHEA-COMP:9603"/>
        <dbReference type="ChEBI" id="CHEBI:15378"/>
        <dbReference type="ChEBI" id="CHEBI:58405"/>
        <dbReference type="ChEBI" id="CHEBI:60033"/>
        <dbReference type="ChEBI" id="CHEBI:78435"/>
        <dbReference type="EC" id="2.4.99.28"/>
    </reaction>
</comment>
<comment type="pathway">
    <text evidence="2">Cell wall biogenesis; peptidoglycan biosynthesis.</text>
</comment>
<evidence type="ECO:0000256" key="8">
    <source>
        <dbReference type="ARBA" id="ARBA00022676"/>
    </source>
</evidence>
<reference evidence="23" key="1">
    <citation type="journal article" date="2019" name="Int. J. Syst. Evol. Microbiol.">
        <title>The Global Catalogue of Microorganisms (GCM) 10K type strain sequencing project: providing services to taxonomists for standard genome sequencing and annotation.</title>
        <authorList>
            <consortium name="The Broad Institute Genomics Platform"/>
            <consortium name="The Broad Institute Genome Sequencing Center for Infectious Disease"/>
            <person name="Wu L."/>
            <person name="Ma J."/>
        </authorList>
    </citation>
    <scope>NUCLEOTIDE SEQUENCE [LARGE SCALE GENOMIC DNA]</scope>
    <source>
        <strain evidence="23">CCUG 53762</strain>
    </source>
</reference>
<proteinExistence type="inferred from homology"/>
<evidence type="ECO:0000256" key="9">
    <source>
        <dbReference type="ARBA" id="ARBA00022679"/>
    </source>
</evidence>
<keyword evidence="13 19" id="KW-0472">Membrane</keyword>
<dbReference type="PANTHER" id="PTHR32282">
    <property type="entry name" value="BINDING PROTEIN TRANSPEPTIDASE, PUTATIVE-RELATED"/>
    <property type="match status" value="1"/>
</dbReference>
<feature type="compositionally biased region" description="Basic and acidic residues" evidence="18">
    <location>
        <begin position="761"/>
        <end position="791"/>
    </location>
</feature>
<dbReference type="InterPro" id="IPR036950">
    <property type="entry name" value="PBP_transglycosylase"/>
</dbReference>
<keyword evidence="19" id="KW-1133">Transmembrane helix</keyword>
<feature type="compositionally biased region" description="Basic and acidic residues" evidence="18">
    <location>
        <begin position="802"/>
        <end position="811"/>
    </location>
</feature>
<keyword evidence="8" id="KW-0328">Glycosyltransferase</keyword>
<evidence type="ECO:0000256" key="6">
    <source>
        <dbReference type="ARBA" id="ARBA00022645"/>
    </source>
</evidence>
<evidence type="ECO:0000256" key="11">
    <source>
        <dbReference type="ARBA" id="ARBA00022960"/>
    </source>
</evidence>
<keyword evidence="5" id="KW-1003">Cell membrane</keyword>
<evidence type="ECO:0000256" key="12">
    <source>
        <dbReference type="ARBA" id="ARBA00022984"/>
    </source>
</evidence>
<dbReference type="Gene3D" id="3.40.710.10">
    <property type="entry name" value="DD-peptidase/beta-lactamase superfamily"/>
    <property type="match status" value="2"/>
</dbReference>
<comment type="similarity">
    <text evidence="3">In the C-terminal section; belongs to the transpeptidase family.</text>
</comment>
<evidence type="ECO:0000256" key="13">
    <source>
        <dbReference type="ARBA" id="ARBA00023136"/>
    </source>
</evidence>
<evidence type="ECO:0000256" key="14">
    <source>
        <dbReference type="ARBA" id="ARBA00023268"/>
    </source>
</evidence>
<evidence type="ECO:0000256" key="10">
    <source>
        <dbReference type="ARBA" id="ARBA00022801"/>
    </source>
</evidence>
<dbReference type="RefSeq" id="WP_379664131.1">
    <property type="nucleotide sequence ID" value="NZ_JBHUDG010000050.1"/>
</dbReference>
<dbReference type="SUPFAM" id="SSF56601">
    <property type="entry name" value="beta-lactamase/transpeptidase-like"/>
    <property type="match status" value="1"/>
</dbReference>
<evidence type="ECO:0000256" key="19">
    <source>
        <dbReference type="SAM" id="Phobius"/>
    </source>
</evidence>
<dbReference type="InterPro" id="IPR050396">
    <property type="entry name" value="Glycosyltr_51/Transpeptidase"/>
</dbReference>
<keyword evidence="19" id="KW-0812">Transmembrane</keyword>
<feature type="compositionally biased region" description="Basic residues" evidence="18">
    <location>
        <begin position="812"/>
        <end position="824"/>
    </location>
</feature>
<evidence type="ECO:0000256" key="3">
    <source>
        <dbReference type="ARBA" id="ARBA00007090"/>
    </source>
</evidence>
<feature type="domain" description="Penicillin-binding protein transpeptidase" evidence="20">
    <location>
        <begin position="447"/>
        <end position="702"/>
    </location>
</feature>
<name>A0ABW4IG80_9SPHI</name>
<dbReference type="InterPro" id="IPR001460">
    <property type="entry name" value="PCN-bd_Tpept"/>
</dbReference>
<organism evidence="22 23">
    <name type="scientific">Pseudopedobacter beijingensis</name>
    <dbReference type="NCBI Taxonomy" id="1207056"/>
    <lineage>
        <taxon>Bacteria</taxon>
        <taxon>Pseudomonadati</taxon>
        <taxon>Bacteroidota</taxon>
        <taxon>Sphingobacteriia</taxon>
        <taxon>Sphingobacteriales</taxon>
        <taxon>Sphingobacteriaceae</taxon>
        <taxon>Pseudopedobacter</taxon>
    </lineage>
</organism>
<evidence type="ECO:0000256" key="1">
    <source>
        <dbReference type="ARBA" id="ARBA00004236"/>
    </source>
</evidence>